<dbReference type="EMBL" id="JACOON010000002">
    <property type="protein sequence ID" value="MBC5647559.1"/>
    <property type="molecule type" value="Genomic_DNA"/>
</dbReference>
<accession>A0ABR7EEU9</accession>
<dbReference type="Proteomes" id="UP000606889">
    <property type="component" value="Unassembled WGS sequence"/>
</dbReference>
<comment type="caution">
    <text evidence="1">The sequence shown here is derived from an EMBL/GenBank/DDBJ whole genome shotgun (WGS) entry which is preliminary data.</text>
</comment>
<gene>
    <name evidence="1" type="ORF">H8S18_04355</name>
</gene>
<reference evidence="1 2" key="1">
    <citation type="submission" date="2020-08" db="EMBL/GenBank/DDBJ databases">
        <title>Genome public.</title>
        <authorList>
            <person name="Liu C."/>
            <person name="Sun Q."/>
        </authorList>
    </citation>
    <scope>NUCLEOTIDE SEQUENCE [LARGE SCALE GENOMIC DNA]</scope>
    <source>
        <strain evidence="1 2">NSJ-35</strain>
    </source>
</reference>
<dbReference type="RefSeq" id="WP_186857082.1">
    <property type="nucleotide sequence ID" value="NZ_JACOON010000002.1"/>
</dbReference>
<proteinExistence type="predicted"/>
<evidence type="ECO:0008006" key="3">
    <source>
        <dbReference type="Google" id="ProtNLM"/>
    </source>
</evidence>
<evidence type="ECO:0000313" key="1">
    <source>
        <dbReference type="EMBL" id="MBC5647559.1"/>
    </source>
</evidence>
<keyword evidence="2" id="KW-1185">Reference proteome</keyword>
<evidence type="ECO:0000313" key="2">
    <source>
        <dbReference type="Proteomes" id="UP000606889"/>
    </source>
</evidence>
<sequence>MGNILDLGVFKKQTLPIRMPDGKLVHIKKPTQAMTIELLEVVEVMKDCDEGSMENYVDALYKSASGVLNHNTEGIEFDDQYIKDEISLPMLTAIYKGYCDFMNEVQDQKN</sequence>
<name>A0ABR7EEU9_9FIRM</name>
<protein>
    <recommendedName>
        <fullName evidence="3">Phage protein</fullName>
    </recommendedName>
</protein>
<organism evidence="1 2">
    <name type="scientific">Christensenella tenuis</name>
    <dbReference type="NCBI Taxonomy" id="2763033"/>
    <lineage>
        <taxon>Bacteria</taxon>
        <taxon>Bacillati</taxon>
        <taxon>Bacillota</taxon>
        <taxon>Clostridia</taxon>
        <taxon>Christensenellales</taxon>
        <taxon>Christensenellaceae</taxon>
        <taxon>Christensenella</taxon>
    </lineage>
</organism>